<dbReference type="EMBL" id="MU006412">
    <property type="protein sequence ID" value="KAF2844139.1"/>
    <property type="molecule type" value="Genomic_DNA"/>
</dbReference>
<accession>A0A6A7APQ6</accession>
<sequence>MDNYGYLESPTRHNPVRTCPSASTGEERKILKDTGANTPTTKVTTPNNSLSSAPPRDYSCHLTQNTTPAEETGIRGTGKKDDTESTSRPLPSTEGADSMQDTTHREPASLCQQHSKKDTVQLRWALWKFLKVDPCEKPDSHNHPDIQNLEQISKFFEGVSSTDTERLEEAYGAESEICKLVCESWLIHVNKWLKQPKSETFSLLPRESSLVGLEKADYVKHLTLVFLYVPKLDKYLIREDISTLIRAFLEHPTVDCSFVR</sequence>
<feature type="compositionally biased region" description="Low complexity" evidence="1">
    <location>
        <begin position="34"/>
        <end position="48"/>
    </location>
</feature>
<evidence type="ECO:0000313" key="3">
    <source>
        <dbReference type="Proteomes" id="UP000799423"/>
    </source>
</evidence>
<organism evidence="2 3">
    <name type="scientific">Plenodomus tracheiphilus IPT5</name>
    <dbReference type="NCBI Taxonomy" id="1408161"/>
    <lineage>
        <taxon>Eukaryota</taxon>
        <taxon>Fungi</taxon>
        <taxon>Dikarya</taxon>
        <taxon>Ascomycota</taxon>
        <taxon>Pezizomycotina</taxon>
        <taxon>Dothideomycetes</taxon>
        <taxon>Pleosporomycetidae</taxon>
        <taxon>Pleosporales</taxon>
        <taxon>Pleosporineae</taxon>
        <taxon>Leptosphaeriaceae</taxon>
        <taxon>Plenodomus</taxon>
    </lineage>
</organism>
<dbReference type="Proteomes" id="UP000799423">
    <property type="component" value="Unassembled WGS sequence"/>
</dbReference>
<keyword evidence="3" id="KW-1185">Reference proteome</keyword>
<proteinExistence type="predicted"/>
<protein>
    <submittedName>
        <fullName evidence="2">Uncharacterized protein</fullName>
    </submittedName>
</protein>
<name>A0A6A7APQ6_9PLEO</name>
<evidence type="ECO:0000313" key="2">
    <source>
        <dbReference type="EMBL" id="KAF2844139.1"/>
    </source>
</evidence>
<reference evidence="2" key="1">
    <citation type="submission" date="2020-01" db="EMBL/GenBank/DDBJ databases">
        <authorList>
            <consortium name="DOE Joint Genome Institute"/>
            <person name="Haridas S."/>
            <person name="Albert R."/>
            <person name="Binder M."/>
            <person name="Bloem J."/>
            <person name="Labutti K."/>
            <person name="Salamov A."/>
            <person name="Andreopoulos B."/>
            <person name="Baker S.E."/>
            <person name="Barry K."/>
            <person name="Bills G."/>
            <person name="Bluhm B.H."/>
            <person name="Cannon C."/>
            <person name="Castanera R."/>
            <person name="Culley D.E."/>
            <person name="Daum C."/>
            <person name="Ezra D."/>
            <person name="Gonzalez J.B."/>
            <person name="Henrissat B."/>
            <person name="Kuo A."/>
            <person name="Liang C."/>
            <person name="Lipzen A."/>
            <person name="Lutzoni F."/>
            <person name="Magnuson J."/>
            <person name="Mondo S."/>
            <person name="Nolan M."/>
            <person name="Ohm R."/>
            <person name="Pangilinan J."/>
            <person name="Park H.-J."/>
            <person name="Ramirez L."/>
            <person name="Alfaro M."/>
            <person name="Sun H."/>
            <person name="Tritt A."/>
            <person name="Yoshinaga Y."/>
            <person name="Zwiers L.-H."/>
            <person name="Turgeon B.G."/>
            <person name="Goodwin S.B."/>
            <person name="Spatafora J.W."/>
            <person name="Crous P.W."/>
            <person name="Grigoriev I.V."/>
        </authorList>
    </citation>
    <scope>NUCLEOTIDE SEQUENCE</scope>
    <source>
        <strain evidence="2">IPT5</strain>
    </source>
</reference>
<feature type="region of interest" description="Disordered" evidence="1">
    <location>
        <begin position="1"/>
        <end position="114"/>
    </location>
</feature>
<gene>
    <name evidence="2" type="ORF">T440DRAFT_473636</name>
</gene>
<dbReference type="AlphaFoldDB" id="A0A6A7APQ6"/>
<evidence type="ECO:0000256" key="1">
    <source>
        <dbReference type="SAM" id="MobiDB-lite"/>
    </source>
</evidence>